<evidence type="ECO:0000256" key="3">
    <source>
        <dbReference type="ARBA" id="ARBA00023015"/>
    </source>
</evidence>
<dbReference type="GO" id="GO:0003700">
    <property type="term" value="F:DNA-binding transcription factor activity"/>
    <property type="evidence" value="ECO:0007669"/>
    <property type="project" value="TreeGrafter"/>
</dbReference>
<keyword evidence="8" id="KW-1185">Reference proteome</keyword>
<keyword evidence="4" id="KW-0238">DNA-binding</keyword>
<evidence type="ECO:0000313" key="7">
    <source>
        <dbReference type="EMBL" id="KAK3299867.1"/>
    </source>
</evidence>
<dbReference type="InterPro" id="IPR021858">
    <property type="entry name" value="Fun_TF"/>
</dbReference>
<dbReference type="PANTHER" id="PTHR37534:SF48">
    <property type="entry name" value="FINGER DOMAIN PROTEIN, PUTATIVE-RELATED"/>
    <property type="match status" value="1"/>
</dbReference>
<comment type="subcellular location">
    <subcellularLocation>
        <location evidence="1">Nucleus</location>
    </subcellularLocation>
</comment>
<evidence type="ECO:0000313" key="8">
    <source>
        <dbReference type="Proteomes" id="UP001278766"/>
    </source>
</evidence>
<dbReference type="AlphaFoldDB" id="A0AAE0LW83"/>
<dbReference type="PANTHER" id="PTHR37534">
    <property type="entry name" value="TRANSCRIPTIONAL ACTIVATOR PROTEIN UGA3"/>
    <property type="match status" value="1"/>
</dbReference>
<proteinExistence type="predicted"/>
<dbReference type="RefSeq" id="XP_062663381.1">
    <property type="nucleotide sequence ID" value="XM_062800216.1"/>
</dbReference>
<name>A0AAE0LW83_9PEZI</name>
<organism evidence="7 8">
    <name type="scientific">Chaetomium fimeti</name>
    <dbReference type="NCBI Taxonomy" id="1854472"/>
    <lineage>
        <taxon>Eukaryota</taxon>
        <taxon>Fungi</taxon>
        <taxon>Dikarya</taxon>
        <taxon>Ascomycota</taxon>
        <taxon>Pezizomycotina</taxon>
        <taxon>Sordariomycetes</taxon>
        <taxon>Sordariomycetidae</taxon>
        <taxon>Sordariales</taxon>
        <taxon>Chaetomiaceae</taxon>
        <taxon>Chaetomium</taxon>
    </lineage>
</organism>
<sequence>MTVIVEAIEYYNAHIAPDLIATGSRGPRTPYWMPPITASILPRSFTQSIVCTSLCHRILQSSDAAPSDQVVLARRLQRHRGDALQALTADLGKQKEPSDVTLASVLTLLLVEIQQSFEPPNWRNHGNGAAVMIELKGGLQSLVLSRPFLRHLFRYYALIEAIGNTTSPRVEMRSARSQLELVSLLPVFYGNGLSTCFPCPPDLLAEIIHINHLRSVFQGGALLSADKDSTPREEDGQDPQYSAAMDVLRRIRSFSTDKWAAEVTVSITRDENTAPPGLSGWHAIACIYQSAVAIYCIASLLHEAVGSPDQNTELVADAPLTRWEVLTEVRSMYASTLLSRLHQVSKCTQLRKLVLWPLFVMGVEAEDEETKRFVMGELRWISNALGTAAPLVAKDLLEKRVWKLGMGKGGWDAMFDQSYVFVL</sequence>
<dbReference type="GeneID" id="87837164"/>
<evidence type="ECO:0000256" key="2">
    <source>
        <dbReference type="ARBA" id="ARBA00022833"/>
    </source>
</evidence>
<evidence type="ECO:0000256" key="1">
    <source>
        <dbReference type="ARBA" id="ARBA00004123"/>
    </source>
</evidence>
<dbReference type="EMBL" id="JAUEPN010000001">
    <property type="protein sequence ID" value="KAK3299867.1"/>
    <property type="molecule type" value="Genomic_DNA"/>
</dbReference>
<dbReference type="GO" id="GO:0045944">
    <property type="term" value="P:positive regulation of transcription by RNA polymerase II"/>
    <property type="evidence" value="ECO:0007669"/>
    <property type="project" value="TreeGrafter"/>
</dbReference>
<evidence type="ECO:0000256" key="5">
    <source>
        <dbReference type="ARBA" id="ARBA00023163"/>
    </source>
</evidence>
<gene>
    <name evidence="7" type="ORF">B0H64DRAFT_314730</name>
</gene>
<dbReference type="GO" id="GO:0000976">
    <property type="term" value="F:transcription cis-regulatory region binding"/>
    <property type="evidence" value="ECO:0007669"/>
    <property type="project" value="TreeGrafter"/>
</dbReference>
<comment type="caution">
    <text evidence="7">The sequence shown here is derived from an EMBL/GenBank/DDBJ whole genome shotgun (WGS) entry which is preliminary data.</text>
</comment>
<keyword evidence="3" id="KW-0805">Transcription regulation</keyword>
<evidence type="ECO:0000256" key="6">
    <source>
        <dbReference type="ARBA" id="ARBA00023242"/>
    </source>
</evidence>
<accession>A0AAE0LW83</accession>
<protein>
    <submittedName>
        <fullName evidence="7">Fungal-specific transcription factor domain-containing protein</fullName>
    </submittedName>
</protein>
<keyword evidence="2" id="KW-0862">Zinc</keyword>
<dbReference type="Proteomes" id="UP001278766">
    <property type="component" value="Unassembled WGS sequence"/>
</dbReference>
<evidence type="ECO:0000256" key="4">
    <source>
        <dbReference type="ARBA" id="ARBA00023125"/>
    </source>
</evidence>
<dbReference type="GO" id="GO:0005634">
    <property type="term" value="C:nucleus"/>
    <property type="evidence" value="ECO:0007669"/>
    <property type="project" value="UniProtKB-SubCell"/>
</dbReference>
<keyword evidence="6" id="KW-0539">Nucleus</keyword>
<reference evidence="7" key="1">
    <citation type="journal article" date="2023" name="Mol. Phylogenet. Evol.">
        <title>Genome-scale phylogeny and comparative genomics of the fungal order Sordariales.</title>
        <authorList>
            <person name="Hensen N."/>
            <person name="Bonometti L."/>
            <person name="Westerberg I."/>
            <person name="Brannstrom I.O."/>
            <person name="Guillou S."/>
            <person name="Cros-Aarteil S."/>
            <person name="Calhoun S."/>
            <person name="Haridas S."/>
            <person name="Kuo A."/>
            <person name="Mondo S."/>
            <person name="Pangilinan J."/>
            <person name="Riley R."/>
            <person name="LaButti K."/>
            <person name="Andreopoulos B."/>
            <person name="Lipzen A."/>
            <person name="Chen C."/>
            <person name="Yan M."/>
            <person name="Daum C."/>
            <person name="Ng V."/>
            <person name="Clum A."/>
            <person name="Steindorff A."/>
            <person name="Ohm R.A."/>
            <person name="Martin F."/>
            <person name="Silar P."/>
            <person name="Natvig D.O."/>
            <person name="Lalanne C."/>
            <person name="Gautier V."/>
            <person name="Ament-Velasquez S.L."/>
            <person name="Kruys A."/>
            <person name="Hutchinson M.I."/>
            <person name="Powell A.J."/>
            <person name="Barry K."/>
            <person name="Miller A.N."/>
            <person name="Grigoriev I.V."/>
            <person name="Debuchy R."/>
            <person name="Gladieux P."/>
            <person name="Hiltunen Thoren M."/>
            <person name="Johannesson H."/>
        </authorList>
    </citation>
    <scope>NUCLEOTIDE SEQUENCE</scope>
    <source>
        <strain evidence="7">CBS 168.71</strain>
    </source>
</reference>
<reference evidence="7" key="2">
    <citation type="submission" date="2023-06" db="EMBL/GenBank/DDBJ databases">
        <authorList>
            <consortium name="Lawrence Berkeley National Laboratory"/>
            <person name="Haridas S."/>
            <person name="Hensen N."/>
            <person name="Bonometti L."/>
            <person name="Westerberg I."/>
            <person name="Brannstrom I.O."/>
            <person name="Guillou S."/>
            <person name="Cros-Aarteil S."/>
            <person name="Calhoun S."/>
            <person name="Kuo A."/>
            <person name="Mondo S."/>
            <person name="Pangilinan J."/>
            <person name="Riley R."/>
            <person name="Labutti K."/>
            <person name="Andreopoulos B."/>
            <person name="Lipzen A."/>
            <person name="Chen C."/>
            <person name="Yanf M."/>
            <person name="Daum C."/>
            <person name="Ng V."/>
            <person name="Clum A."/>
            <person name="Steindorff A."/>
            <person name="Ohm R."/>
            <person name="Martin F."/>
            <person name="Silar P."/>
            <person name="Natvig D."/>
            <person name="Lalanne C."/>
            <person name="Gautier V."/>
            <person name="Ament-Velasquez S.L."/>
            <person name="Kruys A."/>
            <person name="Hutchinson M.I."/>
            <person name="Powell A.J."/>
            <person name="Barry K."/>
            <person name="Miller A.N."/>
            <person name="Grigoriev I.V."/>
            <person name="Debuchy R."/>
            <person name="Gladieux P."/>
            <person name="Thoren M.H."/>
            <person name="Johannesson H."/>
        </authorList>
    </citation>
    <scope>NUCLEOTIDE SEQUENCE</scope>
    <source>
        <strain evidence="7">CBS 168.71</strain>
    </source>
</reference>
<keyword evidence="5" id="KW-0804">Transcription</keyword>
<dbReference type="Pfam" id="PF11951">
    <property type="entry name" value="Fungal_trans_2"/>
    <property type="match status" value="1"/>
</dbReference>